<name>A0A9Q0XV23_9SAUR</name>
<comment type="caution">
    <text evidence="2">The sequence shown here is derived from an EMBL/GenBank/DDBJ whole genome shotgun (WGS) entry which is preliminary data.</text>
</comment>
<proteinExistence type="predicted"/>
<protein>
    <submittedName>
        <fullName evidence="2">Uncharacterized protein</fullName>
    </submittedName>
</protein>
<reference evidence="2" key="1">
    <citation type="journal article" date="2023" name="DNA Res.">
        <title>Chromosome-level genome assembly of Phrynocephalus forsythii using third-generation DNA sequencing and Hi-C analysis.</title>
        <authorList>
            <person name="Qi Y."/>
            <person name="Zhao W."/>
            <person name="Zhao Y."/>
            <person name="Niu C."/>
            <person name="Cao S."/>
            <person name="Zhang Y."/>
        </authorList>
    </citation>
    <scope>NUCLEOTIDE SEQUENCE</scope>
    <source>
        <tissue evidence="2">Muscle</tissue>
    </source>
</reference>
<organism evidence="2 3">
    <name type="scientific">Phrynocephalus forsythii</name>
    <dbReference type="NCBI Taxonomy" id="171643"/>
    <lineage>
        <taxon>Eukaryota</taxon>
        <taxon>Metazoa</taxon>
        <taxon>Chordata</taxon>
        <taxon>Craniata</taxon>
        <taxon>Vertebrata</taxon>
        <taxon>Euteleostomi</taxon>
        <taxon>Lepidosauria</taxon>
        <taxon>Squamata</taxon>
        <taxon>Bifurcata</taxon>
        <taxon>Unidentata</taxon>
        <taxon>Episquamata</taxon>
        <taxon>Toxicofera</taxon>
        <taxon>Iguania</taxon>
        <taxon>Acrodonta</taxon>
        <taxon>Agamidae</taxon>
        <taxon>Agaminae</taxon>
        <taxon>Phrynocephalus</taxon>
    </lineage>
</organism>
<sequence>MGPEGFLLHSSELLQGDERKYFAQETGSPRGLYLPEEKFPETTRDQRDPELPQPQALPLYGILWRKSKSLELRRPPCIGSQGLRGLQAPSPQPQGSPSIDAMPPVPQGHKPTEDGTFQSHQPEETGPTRHKSLQAQGIEQQEGRSRGLQNGEEAHGLI</sequence>
<dbReference type="EMBL" id="JAPFRF010000006">
    <property type="protein sequence ID" value="KAJ7329304.1"/>
    <property type="molecule type" value="Genomic_DNA"/>
</dbReference>
<feature type="region of interest" description="Disordered" evidence="1">
    <location>
        <begin position="25"/>
        <end position="59"/>
    </location>
</feature>
<feature type="region of interest" description="Disordered" evidence="1">
    <location>
        <begin position="74"/>
        <end position="158"/>
    </location>
</feature>
<evidence type="ECO:0000313" key="2">
    <source>
        <dbReference type="EMBL" id="KAJ7329304.1"/>
    </source>
</evidence>
<accession>A0A9Q0XV23</accession>
<evidence type="ECO:0000256" key="1">
    <source>
        <dbReference type="SAM" id="MobiDB-lite"/>
    </source>
</evidence>
<feature type="compositionally biased region" description="Basic and acidic residues" evidence="1">
    <location>
        <begin position="35"/>
        <end position="50"/>
    </location>
</feature>
<dbReference type="AlphaFoldDB" id="A0A9Q0XV23"/>
<keyword evidence="3" id="KW-1185">Reference proteome</keyword>
<gene>
    <name evidence="2" type="ORF">JRQ81_015478</name>
</gene>
<evidence type="ECO:0000313" key="3">
    <source>
        <dbReference type="Proteomes" id="UP001142489"/>
    </source>
</evidence>
<feature type="compositionally biased region" description="Low complexity" evidence="1">
    <location>
        <begin position="87"/>
        <end position="98"/>
    </location>
</feature>
<dbReference type="Proteomes" id="UP001142489">
    <property type="component" value="Unassembled WGS sequence"/>
</dbReference>